<feature type="compositionally biased region" description="Low complexity" evidence="1">
    <location>
        <begin position="159"/>
        <end position="170"/>
    </location>
</feature>
<evidence type="ECO:0000313" key="3">
    <source>
        <dbReference type="EMBL" id="KAK2630599.1"/>
    </source>
</evidence>
<accession>A0AAD9T808</accession>
<feature type="transmembrane region" description="Helical" evidence="2">
    <location>
        <begin position="271"/>
        <end position="288"/>
    </location>
</feature>
<feature type="compositionally biased region" description="Low complexity" evidence="1">
    <location>
        <begin position="66"/>
        <end position="79"/>
    </location>
</feature>
<organism evidence="3 4">
    <name type="scientific">Diplocarpon rosae</name>
    <dbReference type="NCBI Taxonomy" id="946125"/>
    <lineage>
        <taxon>Eukaryota</taxon>
        <taxon>Fungi</taxon>
        <taxon>Dikarya</taxon>
        <taxon>Ascomycota</taxon>
        <taxon>Pezizomycotina</taxon>
        <taxon>Leotiomycetes</taxon>
        <taxon>Helotiales</taxon>
        <taxon>Drepanopezizaceae</taxon>
        <taxon>Diplocarpon</taxon>
    </lineage>
</organism>
<evidence type="ECO:0000256" key="2">
    <source>
        <dbReference type="SAM" id="Phobius"/>
    </source>
</evidence>
<keyword evidence="2" id="KW-1133">Transmembrane helix</keyword>
<dbReference type="AlphaFoldDB" id="A0AAD9T808"/>
<sequence length="318" mass="34637">MSSTTTLPETPPSPLVRARERDGGENVQQAGRTGSSLGADRYAADMRYRATEPHPPRGDSHESHMDSSSSISSDSLSPDPGMRSSRAPAVSPPLNPSSSSQPCGATLDKSLPLPRQLASPASPWSTRSSTPRLISDLGHDYTRYPSTTSLLGAGRDSRIGSSYESSAGSRRASREGDREESETLQGISTGAAGGALLRPNTTHPYSDSEADLSRWGFPGDQLRENHSFFPAEKGFILWPEEIEEDDKWHNPADDDDVTFKPKLSDYNDKRIIGSTIGAVFILLALFSSKRLFEMVYNRSAGINYIEWHEAAAMTYIVN</sequence>
<evidence type="ECO:0000256" key="1">
    <source>
        <dbReference type="SAM" id="MobiDB-lite"/>
    </source>
</evidence>
<feature type="compositionally biased region" description="Polar residues" evidence="1">
    <location>
        <begin position="122"/>
        <end position="132"/>
    </location>
</feature>
<dbReference type="EMBL" id="JAUBYV010000001">
    <property type="protein sequence ID" value="KAK2630599.1"/>
    <property type="molecule type" value="Genomic_DNA"/>
</dbReference>
<feature type="compositionally biased region" description="Basic and acidic residues" evidence="1">
    <location>
        <begin position="42"/>
        <end position="65"/>
    </location>
</feature>
<feature type="region of interest" description="Disordered" evidence="1">
    <location>
        <begin position="1"/>
        <end position="210"/>
    </location>
</feature>
<feature type="compositionally biased region" description="Polar residues" evidence="1">
    <location>
        <begin position="26"/>
        <end position="36"/>
    </location>
</feature>
<evidence type="ECO:0000313" key="4">
    <source>
        <dbReference type="Proteomes" id="UP001285354"/>
    </source>
</evidence>
<protein>
    <submittedName>
        <fullName evidence="3">Uncharacterized protein</fullName>
    </submittedName>
</protein>
<gene>
    <name evidence="3" type="ORF">QTJ16_001419</name>
</gene>
<keyword evidence="2" id="KW-0472">Membrane</keyword>
<name>A0AAD9T808_9HELO</name>
<keyword evidence="2" id="KW-0812">Transmembrane</keyword>
<proteinExistence type="predicted"/>
<reference evidence="3" key="1">
    <citation type="submission" date="2023-06" db="EMBL/GenBank/DDBJ databases">
        <title>Draft genome of Marssonina rosae.</title>
        <authorList>
            <person name="Cheng Q."/>
        </authorList>
    </citation>
    <scope>NUCLEOTIDE SEQUENCE</scope>
    <source>
        <strain evidence="3">R4</strain>
    </source>
</reference>
<comment type="caution">
    <text evidence="3">The sequence shown here is derived from an EMBL/GenBank/DDBJ whole genome shotgun (WGS) entry which is preliminary data.</text>
</comment>
<keyword evidence="4" id="KW-1185">Reference proteome</keyword>
<dbReference type="Proteomes" id="UP001285354">
    <property type="component" value="Unassembled WGS sequence"/>
</dbReference>